<evidence type="ECO:0000313" key="7">
    <source>
        <dbReference type="EMBL" id="WAR25526.1"/>
    </source>
</evidence>
<keyword evidence="4 6" id="KW-0472">Membrane</keyword>
<name>A0ABY7G2H9_MYAAR</name>
<accession>A0ABY7G2H9</accession>
<dbReference type="PANTHER" id="PTHR21676">
    <property type="entry name" value="PROTEIN STUM"/>
    <property type="match status" value="1"/>
</dbReference>
<evidence type="ECO:0000256" key="1">
    <source>
        <dbReference type="ARBA" id="ARBA00004141"/>
    </source>
</evidence>
<evidence type="ECO:0000256" key="3">
    <source>
        <dbReference type="ARBA" id="ARBA00022989"/>
    </source>
</evidence>
<evidence type="ECO:0000256" key="6">
    <source>
        <dbReference type="SAM" id="Phobius"/>
    </source>
</evidence>
<organism evidence="7 8">
    <name type="scientific">Mya arenaria</name>
    <name type="common">Soft-shell clam</name>
    <dbReference type="NCBI Taxonomy" id="6604"/>
    <lineage>
        <taxon>Eukaryota</taxon>
        <taxon>Metazoa</taxon>
        <taxon>Spiralia</taxon>
        <taxon>Lophotrochozoa</taxon>
        <taxon>Mollusca</taxon>
        <taxon>Bivalvia</taxon>
        <taxon>Autobranchia</taxon>
        <taxon>Heteroconchia</taxon>
        <taxon>Euheterodonta</taxon>
        <taxon>Imparidentia</taxon>
        <taxon>Neoheterodontei</taxon>
        <taxon>Myida</taxon>
        <taxon>Myoidea</taxon>
        <taxon>Myidae</taxon>
        <taxon>Mya</taxon>
    </lineage>
</organism>
<reference evidence="7" key="1">
    <citation type="submission" date="2022-11" db="EMBL/GenBank/DDBJ databases">
        <title>Centuries of genome instability and evolution in soft-shell clam transmissible cancer (bioRxiv).</title>
        <authorList>
            <person name="Hart S.F.M."/>
            <person name="Yonemitsu M.A."/>
            <person name="Giersch R.M."/>
            <person name="Beal B.F."/>
            <person name="Arriagada G."/>
            <person name="Davis B.W."/>
            <person name="Ostrander E.A."/>
            <person name="Goff S.P."/>
            <person name="Metzger M.J."/>
        </authorList>
    </citation>
    <scope>NUCLEOTIDE SEQUENCE</scope>
    <source>
        <strain evidence="7">MELC-2E11</strain>
        <tissue evidence="7">Siphon/mantle</tissue>
    </source>
</reference>
<keyword evidence="2 6" id="KW-0812">Transmembrane</keyword>
<protein>
    <submittedName>
        <fullName evidence="7">SPC3-like protein</fullName>
    </submittedName>
</protein>
<evidence type="ECO:0000313" key="8">
    <source>
        <dbReference type="Proteomes" id="UP001164746"/>
    </source>
</evidence>
<evidence type="ECO:0000256" key="5">
    <source>
        <dbReference type="SAM" id="MobiDB-lite"/>
    </source>
</evidence>
<feature type="region of interest" description="Disordered" evidence="5">
    <location>
        <begin position="1"/>
        <end position="26"/>
    </location>
</feature>
<comment type="subcellular location">
    <subcellularLocation>
        <location evidence="1">Membrane</location>
        <topology evidence="1">Multi-pass membrane protein</topology>
    </subcellularLocation>
</comment>
<gene>
    <name evidence="7" type="ORF">MAR_011230</name>
</gene>
<feature type="compositionally biased region" description="Gly residues" evidence="5">
    <location>
        <begin position="11"/>
        <end position="23"/>
    </location>
</feature>
<sequence length="225" mass="24194">MGSGDGEGRGSGDGQGRAAGVGTGRELKGKHERIAVPAMPMPMAIFTCVLNFLIPGFGTIVAGFTSFCTGCSRNEDMSIGSRCGSCWAGFGLGFLQLITTLLCLVGWIWSCVWGVFFIGMSSTLSPFCCFFRLLLYFEYVTTDIKIIEYYHNNEVNPTPTCAIVSQPQILPPGAVVVHQGPPPSGYYQQGGGMVFMPPQNPGDYNEPPPAYSQEPAYPPPPPPKY</sequence>
<evidence type="ECO:0000256" key="4">
    <source>
        <dbReference type="ARBA" id="ARBA00023136"/>
    </source>
</evidence>
<feature type="transmembrane region" description="Helical" evidence="6">
    <location>
        <begin position="86"/>
        <end position="109"/>
    </location>
</feature>
<proteinExistence type="predicted"/>
<keyword evidence="3 6" id="KW-1133">Transmembrane helix</keyword>
<feature type="region of interest" description="Disordered" evidence="5">
    <location>
        <begin position="189"/>
        <end position="225"/>
    </location>
</feature>
<dbReference type="EMBL" id="CP111025">
    <property type="protein sequence ID" value="WAR25526.1"/>
    <property type="molecule type" value="Genomic_DNA"/>
</dbReference>
<feature type="transmembrane region" description="Helical" evidence="6">
    <location>
        <begin position="115"/>
        <end position="135"/>
    </location>
</feature>
<feature type="compositionally biased region" description="Basic and acidic residues" evidence="5">
    <location>
        <begin position="1"/>
        <end position="10"/>
    </location>
</feature>
<feature type="transmembrane region" description="Helical" evidence="6">
    <location>
        <begin position="43"/>
        <end position="65"/>
    </location>
</feature>
<dbReference type="Pfam" id="PF15795">
    <property type="entry name" value="Spec3"/>
    <property type="match status" value="1"/>
</dbReference>
<dbReference type="InterPro" id="IPR026673">
    <property type="entry name" value="SPEC3/Stum"/>
</dbReference>
<dbReference type="Proteomes" id="UP001164746">
    <property type="component" value="Chromosome 14"/>
</dbReference>
<evidence type="ECO:0000256" key="2">
    <source>
        <dbReference type="ARBA" id="ARBA00022692"/>
    </source>
</evidence>
<dbReference type="PANTHER" id="PTHR21676:SF6">
    <property type="entry name" value="PROTEIN STUM"/>
    <property type="match status" value="1"/>
</dbReference>
<keyword evidence="8" id="KW-1185">Reference proteome</keyword>
<feature type="compositionally biased region" description="Pro residues" evidence="5">
    <location>
        <begin position="206"/>
        <end position="225"/>
    </location>
</feature>